<dbReference type="SUPFAM" id="SSF109905">
    <property type="entry name" value="Surp module (SWAP domain)"/>
    <property type="match status" value="1"/>
</dbReference>
<dbReference type="OrthoDB" id="5836667at2759"/>
<feature type="domain" description="SURP motif" evidence="3">
    <location>
        <begin position="28"/>
        <end position="75"/>
    </location>
</feature>
<dbReference type="EMBL" id="RWGY01000004">
    <property type="protein sequence ID" value="TVU48592.1"/>
    <property type="molecule type" value="Genomic_DNA"/>
</dbReference>
<protein>
    <recommendedName>
        <fullName evidence="3">SURP motif domain-containing protein</fullName>
    </recommendedName>
</protein>
<sequence>MRPTLSMETSAAMDHRAAPSLSSEEKRRIERVARFVARDRDGDLTERLLLRLLAITRNSRRWGFLAPDHPFHPYYLQQKVSERCRILRPRPTTAAAADR</sequence>
<dbReference type="GO" id="GO:0006397">
    <property type="term" value="P:mRNA processing"/>
    <property type="evidence" value="ECO:0007669"/>
    <property type="project" value="UniProtKB-KW"/>
</dbReference>
<dbReference type="Gramene" id="TVU48592">
    <property type="protein sequence ID" value="TVU48592"/>
    <property type="gene ID" value="EJB05_08233"/>
</dbReference>
<name>A0A5J9WIR2_9POAL</name>
<keyword evidence="5" id="KW-1185">Reference proteome</keyword>
<dbReference type="InterPro" id="IPR035967">
    <property type="entry name" value="SWAP/Surp_sf"/>
</dbReference>
<evidence type="ECO:0000259" key="3">
    <source>
        <dbReference type="PROSITE" id="PS50128"/>
    </source>
</evidence>
<dbReference type="Gene3D" id="1.10.10.790">
    <property type="entry name" value="Surp module"/>
    <property type="match status" value="1"/>
</dbReference>
<dbReference type="PROSITE" id="PS50128">
    <property type="entry name" value="SURP"/>
    <property type="match status" value="1"/>
</dbReference>
<reference evidence="4 5" key="1">
    <citation type="journal article" date="2019" name="Sci. Rep.">
        <title>A high-quality genome of Eragrostis curvula grass provides insights into Poaceae evolution and supports new strategies to enhance forage quality.</title>
        <authorList>
            <person name="Carballo J."/>
            <person name="Santos B.A.C.M."/>
            <person name="Zappacosta D."/>
            <person name="Garbus I."/>
            <person name="Selva J.P."/>
            <person name="Gallo C.A."/>
            <person name="Diaz A."/>
            <person name="Albertini E."/>
            <person name="Caccamo M."/>
            <person name="Echenique V."/>
        </authorList>
    </citation>
    <scope>NUCLEOTIDE SEQUENCE [LARGE SCALE GENOMIC DNA]</scope>
    <source>
        <strain evidence="5">cv. Victoria</strain>
        <tissue evidence="4">Leaf</tissue>
    </source>
</reference>
<evidence type="ECO:0000256" key="1">
    <source>
        <dbReference type="ARBA" id="ARBA00022664"/>
    </source>
</evidence>
<comment type="caution">
    <text evidence="4">The sequence shown here is derived from an EMBL/GenBank/DDBJ whole genome shotgun (WGS) entry which is preliminary data.</text>
</comment>
<accession>A0A5J9WIR2</accession>
<feature type="region of interest" description="Disordered" evidence="2">
    <location>
        <begin position="1"/>
        <end position="23"/>
    </location>
</feature>
<dbReference type="Pfam" id="PF01805">
    <property type="entry name" value="Surp"/>
    <property type="match status" value="1"/>
</dbReference>
<dbReference type="Proteomes" id="UP000324897">
    <property type="component" value="Chromosome 5"/>
</dbReference>
<dbReference type="GO" id="GO:0003723">
    <property type="term" value="F:RNA binding"/>
    <property type="evidence" value="ECO:0007669"/>
    <property type="project" value="InterPro"/>
</dbReference>
<dbReference type="AlphaFoldDB" id="A0A5J9WIR2"/>
<evidence type="ECO:0000313" key="4">
    <source>
        <dbReference type="EMBL" id="TVU48592.1"/>
    </source>
</evidence>
<keyword evidence="1" id="KW-0507">mRNA processing</keyword>
<dbReference type="InterPro" id="IPR000061">
    <property type="entry name" value="Surp"/>
</dbReference>
<organism evidence="4 5">
    <name type="scientific">Eragrostis curvula</name>
    <name type="common">weeping love grass</name>
    <dbReference type="NCBI Taxonomy" id="38414"/>
    <lineage>
        <taxon>Eukaryota</taxon>
        <taxon>Viridiplantae</taxon>
        <taxon>Streptophyta</taxon>
        <taxon>Embryophyta</taxon>
        <taxon>Tracheophyta</taxon>
        <taxon>Spermatophyta</taxon>
        <taxon>Magnoliopsida</taxon>
        <taxon>Liliopsida</taxon>
        <taxon>Poales</taxon>
        <taxon>Poaceae</taxon>
        <taxon>PACMAD clade</taxon>
        <taxon>Chloridoideae</taxon>
        <taxon>Eragrostideae</taxon>
        <taxon>Eragrostidinae</taxon>
        <taxon>Eragrostis</taxon>
    </lineage>
</organism>
<gene>
    <name evidence="4" type="ORF">EJB05_08233</name>
</gene>
<evidence type="ECO:0000256" key="2">
    <source>
        <dbReference type="SAM" id="MobiDB-lite"/>
    </source>
</evidence>
<feature type="non-terminal residue" evidence="4">
    <location>
        <position position="1"/>
    </location>
</feature>
<evidence type="ECO:0000313" key="5">
    <source>
        <dbReference type="Proteomes" id="UP000324897"/>
    </source>
</evidence>
<feature type="compositionally biased region" description="Basic and acidic residues" evidence="2">
    <location>
        <begin position="13"/>
        <end position="23"/>
    </location>
</feature>
<proteinExistence type="predicted"/>